<dbReference type="Gene3D" id="2.60.120.920">
    <property type="match status" value="1"/>
</dbReference>
<dbReference type="GO" id="GO:0042383">
    <property type="term" value="C:sarcolemma"/>
    <property type="evidence" value="ECO:0007669"/>
    <property type="project" value="TreeGrafter"/>
</dbReference>
<dbReference type="GO" id="GO:0005219">
    <property type="term" value="F:ryanodine-sensitive calcium-release channel activity"/>
    <property type="evidence" value="ECO:0007669"/>
    <property type="project" value="TreeGrafter"/>
</dbReference>
<dbReference type="GO" id="GO:0006941">
    <property type="term" value="P:striated muscle contraction"/>
    <property type="evidence" value="ECO:0007669"/>
    <property type="project" value="TreeGrafter"/>
</dbReference>
<feature type="compositionally biased region" description="Basic and acidic residues" evidence="7">
    <location>
        <begin position="485"/>
        <end position="497"/>
    </location>
</feature>
<evidence type="ECO:0000256" key="5">
    <source>
        <dbReference type="ARBA" id="ARBA00023002"/>
    </source>
</evidence>
<protein>
    <recommendedName>
        <fullName evidence="9">B30.2/SPRY domain-containing protein</fullName>
    </recommendedName>
</protein>
<dbReference type="Gene3D" id="3.30.2020.30">
    <property type="match status" value="1"/>
</dbReference>
<evidence type="ECO:0000256" key="7">
    <source>
        <dbReference type="SAM" id="MobiDB-lite"/>
    </source>
</evidence>
<dbReference type="SMART" id="SM00449">
    <property type="entry name" value="SPRY"/>
    <property type="match status" value="1"/>
</dbReference>
<keyword evidence="3" id="KW-0479">Metal-binding</keyword>
<evidence type="ECO:0000256" key="6">
    <source>
        <dbReference type="ARBA" id="ARBA00023004"/>
    </source>
</evidence>
<sequence length="784" mass="86814">MLNNPTDRPTDRGSSCSVVVVLIVVGVVVVVVVVRWWSSSLSYVIEPPSGDASDAEGGGGGGGGTSTTAANMGGLPNANQHDTRTYRAEKTYAVTSGKWYYEFEVLTPGSMRVGWARVAMPPGLGLGADDNGWAYDGCNEEKLFGGAAETYGKQWAAGDVIGVLLDLVDRTISFSLNGELMMDAMGGETAFSDISVPADSPGFVPAFTFSVGQRAKVLFGQDVQALRFFSSCGLQEGYQPFCVNMKRAVTLWYNRDLPMFENVDDVAVEGAGSQQVSAQLVAAGVIGTAVEVTRMPAGSDSPPSLKISHKFFETMERATWEFLRLSLPIRCQTSFIDESDKSRRWQEIRVRQQKLNMERPRHVYSQPDASASYHQGDSGGPVVAGSRGSPVLVAINSFVRPATSNPGCSTSSRSLLEISARVRTNSLSSWFQRMVSILQQWKETSTQTPLPAPCRIDTPSVGPEISTYLDWISSSENYLRSLGQKKKEQKSVDEHDSNSATLNKPEGQKEEEEEEPGTESEPIVNNLKSKHQKQEEEEEEDPVDHLMEEEGANSDFKSKSHKNEEEVSVPEPEVEKAEELESEVDVQEEDALDIETPKGHNSHKLPGVAQARISGCSKYLEVSWGNGEVARYPWVWLRDNCQCPKCFQPSAKARLLVMKDLDVDCFPSEVKLEGSDVKVTWQDGHESLWNPDWLQQHIFDDEKTLKSRETLLRNKRIMWKEDFQPKDIPKGQFGQVLTSDEKLLEFLVNLEVHGIHLLENVPPMEGMIHKLADRVAFLRATNYG</sequence>
<dbReference type="SUPFAM" id="SSF50494">
    <property type="entry name" value="Trypsin-like serine proteases"/>
    <property type="match status" value="1"/>
</dbReference>
<feature type="compositionally biased region" description="Acidic residues" evidence="7">
    <location>
        <begin position="509"/>
        <end position="518"/>
    </location>
</feature>
<evidence type="ECO:0000256" key="4">
    <source>
        <dbReference type="ARBA" id="ARBA00022964"/>
    </source>
</evidence>
<feature type="compositionally biased region" description="Basic and acidic residues" evidence="7">
    <location>
        <begin position="556"/>
        <end position="565"/>
    </location>
</feature>
<dbReference type="SUPFAM" id="SSF49899">
    <property type="entry name" value="Concanavalin A-like lectins/glucanases"/>
    <property type="match status" value="1"/>
</dbReference>
<dbReference type="InterPro" id="IPR009003">
    <property type="entry name" value="Peptidase_S1_PA"/>
</dbReference>
<dbReference type="InterPro" id="IPR042098">
    <property type="entry name" value="TauD-like_sf"/>
</dbReference>
<feature type="compositionally biased region" description="Gly residues" evidence="7">
    <location>
        <begin position="56"/>
        <end position="65"/>
    </location>
</feature>
<keyword evidence="5" id="KW-0560">Oxidoreductase</keyword>
<accession>A0A7R9GDN6</accession>
<dbReference type="GO" id="GO:0030018">
    <property type="term" value="C:Z disc"/>
    <property type="evidence" value="ECO:0007669"/>
    <property type="project" value="TreeGrafter"/>
</dbReference>
<dbReference type="GO" id="GO:0051213">
    <property type="term" value="F:dioxygenase activity"/>
    <property type="evidence" value="ECO:0007669"/>
    <property type="project" value="UniProtKB-KW"/>
</dbReference>
<dbReference type="GO" id="GO:0005790">
    <property type="term" value="C:smooth endoplasmic reticulum"/>
    <property type="evidence" value="ECO:0007669"/>
    <property type="project" value="TreeGrafter"/>
</dbReference>
<keyword evidence="6" id="KW-0408">Iron</keyword>
<feature type="transmembrane region" description="Helical" evidence="8">
    <location>
        <begin position="16"/>
        <end position="37"/>
    </location>
</feature>
<name>A0A7R9GDN6_9CRUS</name>
<dbReference type="InterPro" id="IPR043136">
    <property type="entry name" value="B30.2/SPRY_sf"/>
</dbReference>
<dbReference type="InterPro" id="IPR001870">
    <property type="entry name" value="B30.2/SPRY"/>
</dbReference>
<evidence type="ECO:0000256" key="2">
    <source>
        <dbReference type="ARBA" id="ARBA00008654"/>
    </source>
</evidence>
<reference evidence="10" key="1">
    <citation type="submission" date="2020-11" db="EMBL/GenBank/DDBJ databases">
        <authorList>
            <person name="Tran Van P."/>
        </authorList>
    </citation>
    <scope>NUCLEOTIDE SEQUENCE</scope>
</reference>
<dbReference type="PANTHER" id="PTHR46399:SF8">
    <property type="entry name" value="B30.2_SPRY DOMAIN-CONTAINING PROTEIN"/>
    <property type="match status" value="1"/>
</dbReference>
<dbReference type="EMBL" id="CAJPEX010000767">
    <property type="protein sequence ID" value="CAG0917146.1"/>
    <property type="molecule type" value="Genomic_DNA"/>
</dbReference>
<gene>
    <name evidence="10" type="ORF">NMOB1V02_LOCUS4736</name>
</gene>
<dbReference type="OrthoDB" id="406634at2759"/>
<organism evidence="10">
    <name type="scientific">Notodromas monacha</name>
    <dbReference type="NCBI Taxonomy" id="399045"/>
    <lineage>
        <taxon>Eukaryota</taxon>
        <taxon>Metazoa</taxon>
        <taxon>Ecdysozoa</taxon>
        <taxon>Arthropoda</taxon>
        <taxon>Crustacea</taxon>
        <taxon>Oligostraca</taxon>
        <taxon>Ostracoda</taxon>
        <taxon>Podocopa</taxon>
        <taxon>Podocopida</taxon>
        <taxon>Cypridocopina</taxon>
        <taxon>Cypridoidea</taxon>
        <taxon>Cyprididae</taxon>
        <taxon>Notodromas</taxon>
    </lineage>
</organism>
<dbReference type="EMBL" id="OA882804">
    <property type="protein sequence ID" value="CAD7276994.1"/>
    <property type="molecule type" value="Genomic_DNA"/>
</dbReference>
<evidence type="ECO:0000313" key="10">
    <source>
        <dbReference type="EMBL" id="CAD7276994.1"/>
    </source>
</evidence>
<dbReference type="Pfam" id="PF06155">
    <property type="entry name" value="GBBH-like_N"/>
    <property type="match status" value="1"/>
</dbReference>
<dbReference type="InterPro" id="IPR010376">
    <property type="entry name" value="GBBH-like_N"/>
</dbReference>
<keyword evidence="11" id="KW-1185">Reference proteome</keyword>
<keyword evidence="8" id="KW-0472">Membrane</keyword>
<evidence type="ECO:0000256" key="3">
    <source>
        <dbReference type="ARBA" id="ARBA00022723"/>
    </source>
</evidence>
<evidence type="ECO:0000256" key="8">
    <source>
        <dbReference type="SAM" id="Phobius"/>
    </source>
</evidence>
<comment type="similarity">
    <text evidence="2">Belongs to the gamma-BBH/TMLD family.</text>
</comment>
<evidence type="ECO:0000313" key="11">
    <source>
        <dbReference type="Proteomes" id="UP000678499"/>
    </source>
</evidence>
<feature type="domain" description="B30.2/SPRY" evidence="9">
    <location>
        <begin position="23"/>
        <end position="224"/>
    </location>
</feature>
<proteinExistence type="inferred from homology"/>
<dbReference type="GO" id="GO:0034704">
    <property type="term" value="C:calcium channel complex"/>
    <property type="evidence" value="ECO:0007669"/>
    <property type="project" value="TreeGrafter"/>
</dbReference>
<keyword evidence="8" id="KW-0812">Transmembrane</keyword>
<dbReference type="GO" id="GO:0014808">
    <property type="term" value="P:release of sequestered calcium ion into cytosol by sarcoplasmic reticulum"/>
    <property type="evidence" value="ECO:0007669"/>
    <property type="project" value="TreeGrafter"/>
</dbReference>
<dbReference type="GO" id="GO:0033017">
    <property type="term" value="C:sarcoplasmic reticulum membrane"/>
    <property type="evidence" value="ECO:0007669"/>
    <property type="project" value="TreeGrafter"/>
</dbReference>
<dbReference type="PANTHER" id="PTHR46399">
    <property type="entry name" value="B30.2/SPRY DOMAIN-CONTAINING PROTEIN"/>
    <property type="match status" value="1"/>
</dbReference>
<dbReference type="AlphaFoldDB" id="A0A7R9GDN6"/>
<comment type="cofactor">
    <cofactor evidence="1">
        <name>Fe(2+)</name>
        <dbReference type="ChEBI" id="CHEBI:29033"/>
    </cofactor>
</comment>
<dbReference type="InterPro" id="IPR013320">
    <property type="entry name" value="ConA-like_dom_sf"/>
</dbReference>
<dbReference type="Pfam" id="PF00622">
    <property type="entry name" value="SPRY"/>
    <property type="match status" value="1"/>
</dbReference>
<feature type="region of interest" description="Disordered" evidence="7">
    <location>
        <begin position="483"/>
        <end position="586"/>
    </location>
</feature>
<dbReference type="InterPro" id="IPR038492">
    <property type="entry name" value="GBBH-like_N_sf"/>
</dbReference>
<keyword evidence="8" id="KW-1133">Transmembrane helix</keyword>
<dbReference type="Proteomes" id="UP000678499">
    <property type="component" value="Unassembled WGS sequence"/>
</dbReference>
<dbReference type="PROSITE" id="PS50188">
    <property type="entry name" value="B302_SPRY"/>
    <property type="match status" value="1"/>
</dbReference>
<dbReference type="GO" id="GO:0046872">
    <property type="term" value="F:metal ion binding"/>
    <property type="evidence" value="ECO:0007669"/>
    <property type="project" value="UniProtKB-KW"/>
</dbReference>
<evidence type="ECO:0000259" key="9">
    <source>
        <dbReference type="PROSITE" id="PS50188"/>
    </source>
</evidence>
<dbReference type="InterPro" id="IPR003877">
    <property type="entry name" value="SPRY_dom"/>
</dbReference>
<dbReference type="InterPro" id="IPR015925">
    <property type="entry name" value="Ryanodine_IP3_receptor"/>
</dbReference>
<keyword evidence="4" id="KW-0223">Dioxygenase</keyword>
<feature type="region of interest" description="Disordered" evidence="7">
    <location>
        <begin position="48"/>
        <end position="81"/>
    </location>
</feature>
<dbReference type="FunFam" id="3.30.2020.30:FF:000002">
    <property type="entry name" value="Putative gamma-butyrobetaine dioxygenase"/>
    <property type="match status" value="1"/>
</dbReference>
<evidence type="ECO:0000256" key="1">
    <source>
        <dbReference type="ARBA" id="ARBA00001954"/>
    </source>
</evidence>
<dbReference type="Gene3D" id="3.60.130.10">
    <property type="entry name" value="Clavaminate synthase-like"/>
    <property type="match status" value="1"/>
</dbReference>